<evidence type="ECO:0000256" key="1">
    <source>
        <dbReference type="SAM" id="MobiDB-lite"/>
    </source>
</evidence>
<dbReference type="PANTHER" id="PTHR46088:SF1">
    <property type="entry name" value="TUBULIN--TYROSINE LIGASE-LIKE PROTEIN 12"/>
    <property type="match status" value="1"/>
</dbReference>
<feature type="domain" description="Tubulin--tyrosine ligase-like protein 12 SET-like" evidence="2">
    <location>
        <begin position="63"/>
        <end position="230"/>
    </location>
</feature>
<evidence type="ECO:0000259" key="2">
    <source>
        <dbReference type="Pfam" id="PF25556"/>
    </source>
</evidence>
<gene>
    <name evidence="4" type="primary">LOC106469954</name>
</gene>
<dbReference type="InterPro" id="IPR027749">
    <property type="entry name" value="TTLL12"/>
</dbReference>
<dbReference type="GeneID" id="106469954"/>
<dbReference type="InterPro" id="IPR004344">
    <property type="entry name" value="TTL/TTLL_fam"/>
</dbReference>
<dbReference type="Proteomes" id="UP000694941">
    <property type="component" value="Unplaced"/>
</dbReference>
<name>A0ABM1TEB9_LIMPO</name>
<protein>
    <submittedName>
        <fullName evidence="4">Tubulin--tyrosine ligase-like protein 12 isoform X2</fullName>
    </submittedName>
</protein>
<reference evidence="4" key="1">
    <citation type="submission" date="2025-08" db="UniProtKB">
        <authorList>
            <consortium name="RefSeq"/>
        </authorList>
    </citation>
    <scope>IDENTIFICATION</scope>
    <source>
        <tissue evidence="4">Muscle</tissue>
    </source>
</reference>
<keyword evidence="3" id="KW-1185">Reference proteome</keyword>
<dbReference type="PANTHER" id="PTHR46088">
    <property type="entry name" value="TUBULIN--TYROSINE LIGASE-LIKE PROTEIN 12"/>
    <property type="match status" value="1"/>
</dbReference>
<dbReference type="RefSeq" id="XP_022254225.1">
    <property type="nucleotide sequence ID" value="XM_022398517.1"/>
</dbReference>
<dbReference type="Pfam" id="PF25556">
    <property type="entry name" value="SET_TTL"/>
    <property type="match status" value="1"/>
</dbReference>
<dbReference type="PROSITE" id="PS51221">
    <property type="entry name" value="TTL"/>
    <property type="match status" value="1"/>
</dbReference>
<accession>A0ABM1TEB9</accession>
<dbReference type="InterPro" id="IPR057954">
    <property type="entry name" value="SET_TTL12"/>
</dbReference>
<feature type="region of interest" description="Disordered" evidence="1">
    <location>
        <begin position="30"/>
        <end position="55"/>
    </location>
</feature>
<evidence type="ECO:0000313" key="3">
    <source>
        <dbReference type="Proteomes" id="UP000694941"/>
    </source>
</evidence>
<dbReference type="Pfam" id="PF03133">
    <property type="entry name" value="TTL"/>
    <property type="match status" value="1"/>
</dbReference>
<dbReference type="Gene3D" id="3.30.470.20">
    <property type="entry name" value="ATP-grasp fold, B domain"/>
    <property type="match status" value="1"/>
</dbReference>
<organism evidence="3 4">
    <name type="scientific">Limulus polyphemus</name>
    <name type="common">Atlantic horseshoe crab</name>
    <dbReference type="NCBI Taxonomy" id="6850"/>
    <lineage>
        <taxon>Eukaryota</taxon>
        <taxon>Metazoa</taxon>
        <taxon>Ecdysozoa</taxon>
        <taxon>Arthropoda</taxon>
        <taxon>Chelicerata</taxon>
        <taxon>Merostomata</taxon>
        <taxon>Xiphosura</taxon>
        <taxon>Limulidae</taxon>
        <taxon>Limulus</taxon>
    </lineage>
</organism>
<evidence type="ECO:0000313" key="4">
    <source>
        <dbReference type="RefSeq" id="XP_022254225.1"/>
    </source>
</evidence>
<sequence length="618" mass="72717">MTNFIMDAGETFSMIKVLYFCQLEYSDDESEEVNSNNSEEENKHDSDNSNTKNENTDRCHLPLWKVIVIRKEGVDPQDPQHIYLIDHAWTYSISVAHQHLAEIPGLLERMLAMMEIDTEEKSREEMITSVLSNMWRYNQSYSFGGTNIEAESASPLWYVMDEFGSRIQHSDNPNFRTVPFYDVPAQTSFTLLFPIKQVEYQGEVTRDYIEGLATDALSRKALRIPWEPCDMSDVNWNWYEQSENFLQSGRVKETTPDLTQDFPGIPTERKLKVYAEYSVIRENLHHPAFEIVHDENEADILWYNFHFKEYRDLSISSPHKMINQFPFEHILTVKDLLAITCRRAAPVNNTVDSNTLKTWPKWLPTTYNLKTEVPQFVSYYQQRAVRKLDNHWICKPWNLARSLDTHVTSDLNFILRLPSSGPKIACKYISNPVLFPRDEIGMVKFDFRYLILLQSAHPLRLYVYKHFWLRFANKPFSLDNFDDYEKHFTVMNYTNTTLKQMYCHDFIEQFEAYYPSFKWKDIEKDVFGILKSVMEAATSKPPPVGLCSNPQSRAMYAVDMMLEWDHSNPDKPHIQPMLLEVNWAPDCQRACQYYPEFFDDIFSVLFLNSIENRPVQLL</sequence>
<proteinExistence type="predicted"/>